<dbReference type="InterPro" id="IPR036388">
    <property type="entry name" value="WH-like_DNA-bd_sf"/>
</dbReference>
<evidence type="ECO:0000256" key="3">
    <source>
        <dbReference type="ARBA" id="ARBA00023163"/>
    </source>
</evidence>
<dbReference type="PANTHER" id="PTHR38445:SF7">
    <property type="entry name" value="GNTR-FAMILY TRANSCRIPTIONAL REGULATOR"/>
    <property type="match status" value="1"/>
</dbReference>
<dbReference type="Proteomes" id="UP000645966">
    <property type="component" value="Unassembled WGS sequence"/>
</dbReference>
<evidence type="ECO:0000313" key="6">
    <source>
        <dbReference type="Proteomes" id="UP000645966"/>
    </source>
</evidence>
<organism evidence="5 6">
    <name type="scientific">Corynebacterium meridianum</name>
    <dbReference type="NCBI Taxonomy" id="2765363"/>
    <lineage>
        <taxon>Bacteria</taxon>
        <taxon>Bacillati</taxon>
        <taxon>Actinomycetota</taxon>
        <taxon>Actinomycetes</taxon>
        <taxon>Mycobacteriales</taxon>
        <taxon>Corynebacteriaceae</taxon>
        <taxon>Corynebacterium</taxon>
    </lineage>
</organism>
<evidence type="ECO:0000313" key="5">
    <source>
        <dbReference type="EMBL" id="MBI8990325.1"/>
    </source>
</evidence>
<dbReference type="InterPro" id="IPR000524">
    <property type="entry name" value="Tscrpt_reg_HTH_GntR"/>
</dbReference>
<dbReference type="PROSITE" id="PS50949">
    <property type="entry name" value="HTH_GNTR"/>
    <property type="match status" value="1"/>
</dbReference>
<dbReference type="GO" id="GO:0003677">
    <property type="term" value="F:DNA binding"/>
    <property type="evidence" value="ECO:0007669"/>
    <property type="project" value="UniProtKB-KW"/>
</dbReference>
<dbReference type="SMART" id="SM00345">
    <property type="entry name" value="HTH_GNTR"/>
    <property type="match status" value="1"/>
</dbReference>
<dbReference type="SUPFAM" id="SSF46785">
    <property type="entry name" value="Winged helix' DNA-binding domain"/>
    <property type="match status" value="1"/>
</dbReference>
<name>A0A934I2Y7_9CORY</name>
<dbReference type="GO" id="GO:0003700">
    <property type="term" value="F:DNA-binding transcription factor activity"/>
    <property type="evidence" value="ECO:0007669"/>
    <property type="project" value="InterPro"/>
</dbReference>
<evidence type="ECO:0000256" key="1">
    <source>
        <dbReference type="ARBA" id="ARBA00023015"/>
    </source>
</evidence>
<evidence type="ECO:0000259" key="4">
    <source>
        <dbReference type="PROSITE" id="PS50949"/>
    </source>
</evidence>
<sequence length="127" mass="13353">MNQQGITVRVDDPTPVYAQVHREVLRLIAVGELTEGDRLPPLRQLARDLGVAPGTVARAYRDLEAAGTVITRRGAGTRIAVGAVKGDVARSADPLAADITALTARAVAAGIPLDEVQRRIAEAWPAG</sequence>
<dbReference type="Gene3D" id="1.10.10.10">
    <property type="entry name" value="Winged helix-like DNA-binding domain superfamily/Winged helix DNA-binding domain"/>
    <property type="match status" value="1"/>
</dbReference>
<dbReference type="PANTHER" id="PTHR38445">
    <property type="entry name" value="HTH-TYPE TRANSCRIPTIONAL REPRESSOR YTRA"/>
    <property type="match status" value="1"/>
</dbReference>
<dbReference type="RefSeq" id="WP_198739329.1">
    <property type="nucleotide sequence ID" value="NZ_JAEIOS010000015.1"/>
</dbReference>
<keyword evidence="1" id="KW-0805">Transcription regulation</keyword>
<comment type="caution">
    <text evidence="5">The sequence shown here is derived from an EMBL/GenBank/DDBJ whole genome shotgun (WGS) entry which is preliminary data.</text>
</comment>
<keyword evidence="6" id="KW-1185">Reference proteome</keyword>
<reference evidence="5" key="1">
    <citation type="submission" date="2020-12" db="EMBL/GenBank/DDBJ databases">
        <title>Genome public.</title>
        <authorList>
            <person name="Sun Q."/>
        </authorList>
    </citation>
    <scope>NUCLEOTIDE SEQUENCE</scope>
    <source>
        <strain evidence="5">CCM 8863</strain>
    </source>
</reference>
<dbReference type="InterPro" id="IPR036390">
    <property type="entry name" value="WH_DNA-bd_sf"/>
</dbReference>
<gene>
    <name evidence="5" type="ORF">JDV75_11230</name>
</gene>
<proteinExistence type="predicted"/>
<accession>A0A934I2Y7</accession>
<evidence type="ECO:0000256" key="2">
    <source>
        <dbReference type="ARBA" id="ARBA00023125"/>
    </source>
</evidence>
<protein>
    <submittedName>
        <fullName evidence="5">GntR family transcriptional regulator</fullName>
    </submittedName>
</protein>
<dbReference type="CDD" id="cd07377">
    <property type="entry name" value="WHTH_GntR"/>
    <property type="match status" value="1"/>
</dbReference>
<feature type="domain" description="HTH gntR-type" evidence="4">
    <location>
        <begin position="14"/>
        <end position="82"/>
    </location>
</feature>
<dbReference type="AlphaFoldDB" id="A0A934I2Y7"/>
<dbReference type="EMBL" id="JAEIOS010000015">
    <property type="protein sequence ID" value="MBI8990325.1"/>
    <property type="molecule type" value="Genomic_DNA"/>
</dbReference>
<keyword evidence="3" id="KW-0804">Transcription</keyword>
<keyword evidence="2" id="KW-0238">DNA-binding</keyword>
<dbReference type="Pfam" id="PF00392">
    <property type="entry name" value="GntR"/>
    <property type="match status" value="1"/>
</dbReference>